<sequence>MSLSPDTKHFIALRKELTEIRTELKSADRVLTPQERDIVTLAQAEALCDLAATMNNGIIVGVEQ</sequence>
<keyword evidence="2" id="KW-1185">Reference proteome</keyword>
<name>A0A444QEW8_9MICO</name>
<proteinExistence type="predicted"/>
<dbReference type="EMBL" id="RZNC01000001">
    <property type="protein sequence ID" value="RWZ68080.1"/>
    <property type="molecule type" value="Genomic_DNA"/>
</dbReference>
<comment type="caution">
    <text evidence="1">The sequence shown here is derived from an EMBL/GenBank/DDBJ whole genome shotgun (WGS) entry which is preliminary data.</text>
</comment>
<dbReference type="AlphaFoldDB" id="A0A444QEW8"/>
<protein>
    <submittedName>
        <fullName evidence="1">Uncharacterized protein</fullName>
    </submittedName>
</protein>
<evidence type="ECO:0000313" key="1">
    <source>
        <dbReference type="EMBL" id="RWZ68080.1"/>
    </source>
</evidence>
<accession>A0A444QEW8</accession>
<gene>
    <name evidence="1" type="ORF">ELQ92_02180</name>
</gene>
<dbReference type="Proteomes" id="UP000288603">
    <property type="component" value="Unassembled WGS sequence"/>
</dbReference>
<evidence type="ECO:0000313" key="2">
    <source>
        <dbReference type="Proteomes" id="UP000288603"/>
    </source>
</evidence>
<organism evidence="1 2">
    <name type="scientific">Labedella populi</name>
    <dbReference type="NCBI Taxonomy" id="2498850"/>
    <lineage>
        <taxon>Bacteria</taxon>
        <taxon>Bacillati</taxon>
        <taxon>Actinomycetota</taxon>
        <taxon>Actinomycetes</taxon>
        <taxon>Micrococcales</taxon>
        <taxon>Microbacteriaceae</taxon>
        <taxon>Labedella</taxon>
    </lineage>
</organism>
<dbReference type="RefSeq" id="WP_128497306.1">
    <property type="nucleotide sequence ID" value="NZ_RZNC01000001.1"/>
</dbReference>
<reference evidence="1 2" key="1">
    <citation type="submission" date="2018-12" db="EMBL/GenBank/DDBJ databases">
        <authorList>
            <person name="Li F."/>
        </authorList>
    </citation>
    <scope>NUCLEOTIDE SEQUENCE [LARGE SCALE GENOMIC DNA]</scope>
    <source>
        <strain evidence="1 2">8H24J-4-2</strain>
    </source>
</reference>